<comment type="caution">
    <text evidence="2">The sequence shown here is derived from an EMBL/GenBank/DDBJ whole genome shotgun (WGS) entry which is preliminary data.</text>
</comment>
<evidence type="ECO:0000313" key="3">
    <source>
        <dbReference type="Proteomes" id="UP000824890"/>
    </source>
</evidence>
<name>A0ABQ7Y6W7_BRANA</name>
<dbReference type="EMBL" id="JAGKQM010000018">
    <property type="protein sequence ID" value="KAH0863934.1"/>
    <property type="molecule type" value="Genomic_DNA"/>
</dbReference>
<dbReference type="PANTHER" id="PTHR31050:SF8">
    <property type="entry name" value="INSECTICIDAL CRYSTAL TOXIN DOMAIN-CONTAINING PROTEIN"/>
    <property type="match status" value="1"/>
</dbReference>
<protein>
    <submittedName>
        <fullName evidence="2">Uncharacterized protein</fullName>
    </submittedName>
</protein>
<gene>
    <name evidence="2" type="ORF">HID58_081145</name>
</gene>
<feature type="region of interest" description="Disordered" evidence="1">
    <location>
        <begin position="1"/>
        <end position="28"/>
    </location>
</feature>
<accession>A0ABQ7Y6W7</accession>
<sequence>MYITRRLSEYRRNPSELTQPPPEGPSSGVLVIHDQHSQIQSTCCFGSCEVVEGNHSGLPLTQNLKLAVLFNSGGDDSTNDPIVFIPVLDKPLSSNCYYAIRRRGKHSGEASTSAKEKDIVSCCLCLTQVPEAKPKQLDPYDTYQQFEIHQKKPSSRYYHATSVAPDGVPPWFLKKKEWTVSYSRSQEFELRDDAKGLNKELRSELPALGASVVVGKWYVPFIFVKERDAKDQIKRSVYYSLTLEQRWEEVFSHENDKSENRDVVVDVEVEDEVVKLGGQEITRGVNENGFVWFGVGDRKIGLRSVVVERMKWEEERFGWRSKGEQERAMVVKRLEEKPKDGSFWKSYHCYVLIESFVLKRMDESLVLTYEFRHVDKVKSKWNSDFKMYVTRHLSEYQRNLTQSLPEGPNSGVLVIQDEESRPTCCFGSCYDGELRGLPFPQNAKLTVTYRTGTGKNRRSYHDPVLFIPVPGQPLSLNRYYVIKRRGKHSGGASASATEEDRVPCCFCFSYIPEARPQEPDPYDIYQQFEIHQRRALSRYNTATSVAPNGIPPKFLRRKYWTVEYSNSQDFGLIDDAKGINANLRPELPKDVNTSVVVGKWYVPFIFVKEGDAKGQIKTSTYYSMTLKQRWEEVYSSENVSEESEVVVDVEVETEVVKLDGEVTNLRETRTDGVVWFSVLRDERQDKKIGLGSVVVEGIKWEEERFGWLNKGDGVRSSIKRSERFEGGSPHWKSYKCYVLVESFELKRTDGSLVLTYEFRHVDKLKSRCMLQGISRKHLSECQRYYSNLTQSEGPNSGVLVIQDEESKPTCCCGSCYDAKLKGLPFPQNAELSVIYSKGNGQSKHTVYDPVLFIPVPGQPLSLNRYYIIKRRGKHSGGASASAKEEDRVPCCFCFSYVPQAKPQEADPYDIYQQFEIHQRPASSGRYTATSVAPNGIPPPFLKRKYWTVGYSNSQDFGLTDDAKGINAELRSELPKDVNTSVVVGKWYVPFIFVKEGDAKDQIKNTTYYSMILKQRWEEVYSSSYNEEASEVVVDVEVETEVAKLGGEVTNLRNKRADGFVWFSVLRDERQDKKIGLGSVVVERIKREEERFGWLNKGDEVRSSIKRSERFEGGSSQWKSYKCYVLVESFELKRTDGSLVLTYEFTHVDKLKSKNHSNGFLDSIFTELGIRSGYIIHNLKQCLPLDLLFLNVLGWIREIEEWTVQAELFEK</sequence>
<dbReference type="PANTHER" id="PTHR31050">
    <property type="entry name" value="OS08G0413200 PROTEIN"/>
    <property type="match status" value="1"/>
</dbReference>
<keyword evidence="3" id="KW-1185">Reference proteome</keyword>
<dbReference type="InterPro" id="IPR010683">
    <property type="entry name" value="DUF1262"/>
</dbReference>
<organism evidence="2 3">
    <name type="scientific">Brassica napus</name>
    <name type="common">Rape</name>
    <dbReference type="NCBI Taxonomy" id="3708"/>
    <lineage>
        <taxon>Eukaryota</taxon>
        <taxon>Viridiplantae</taxon>
        <taxon>Streptophyta</taxon>
        <taxon>Embryophyta</taxon>
        <taxon>Tracheophyta</taxon>
        <taxon>Spermatophyta</taxon>
        <taxon>Magnoliopsida</taxon>
        <taxon>eudicotyledons</taxon>
        <taxon>Gunneridae</taxon>
        <taxon>Pentapetalae</taxon>
        <taxon>rosids</taxon>
        <taxon>malvids</taxon>
        <taxon>Brassicales</taxon>
        <taxon>Brassicaceae</taxon>
        <taxon>Brassiceae</taxon>
        <taxon>Brassica</taxon>
    </lineage>
</organism>
<evidence type="ECO:0000256" key="1">
    <source>
        <dbReference type="SAM" id="MobiDB-lite"/>
    </source>
</evidence>
<dbReference type="Proteomes" id="UP000824890">
    <property type="component" value="Unassembled WGS sequence"/>
</dbReference>
<dbReference type="Pfam" id="PF06880">
    <property type="entry name" value="DUF1262"/>
    <property type="match status" value="3"/>
</dbReference>
<feature type="compositionally biased region" description="Basic and acidic residues" evidence="1">
    <location>
        <begin position="1"/>
        <end position="14"/>
    </location>
</feature>
<reference evidence="2 3" key="1">
    <citation type="submission" date="2021-05" db="EMBL/GenBank/DDBJ databases">
        <title>Genome Assembly of Synthetic Allotetraploid Brassica napus Reveals Homoeologous Exchanges between Subgenomes.</title>
        <authorList>
            <person name="Davis J.T."/>
        </authorList>
    </citation>
    <scope>NUCLEOTIDE SEQUENCE [LARGE SCALE GENOMIC DNA]</scope>
    <source>
        <strain evidence="3">cv. Da-Ae</strain>
        <tissue evidence="2">Seedling</tissue>
    </source>
</reference>
<evidence type="ECO:0000313" key="2">
    <source>
        <dbReference type="EMBL" id="KAH0863934.1"/>
    </source>
</evidence>
<proteinExistence type="predicted"/>